<feature type="domain" description="WIF" evidence="3">
    <location>
        <begin position="1"/>
        <end position="60"/>
    </location>
</feature>
<evidence type="ECO:0000313" key="4">
    <source>
        <dbReference type="EMBL" id="KAJ4450348.1"/>
    </source>
</evidence>
<accession>A0ABQ8TWW1</accession>
<evidence type="ECO:0000256" key="2">
    <source>
        <dbReference type="ARBA" id="ARBA00023180"/>
    </source>
</evidence>
<proteinExistence type="predicted"/>
<reference evidence="4 5" key="1">
    <citation type="journal article" date="2022" name="Allergy">
        <title>Genome assembly and annotation of Periplaneta americana reveal a comprehensive cockroach allergen profile.</title>
        <authorList>
            <person name="Wang L."/>
            <person name="Xiong Q."/>
            <person name="Saelim N."/>
            <person name="Wang L."/>
            <person name="Nong W."/>
            <person name="Wan A.T."/>
            <person name="Shi M."/>
            <person name="Liu X."/>
            <person name="Cao Q."/>
            <person name="Hui J.H.L."/>
            <person name="Sookrung N."/>
            <person name="Leung T.F."/>
            <person name="Tungtrongchitr A."/>
            <person name="Tsui S.K.W."/>
        </authorList>
    </citation>
    <scope>NUCLEOTIDE SEQUENCE [LARGE SCALE GENOMIC DNA]</scope>
    <source>
        <strain evidence="4">PWHHKU_190912</strain>
    </source>
</reference>
<evidence type="ECO:0000313" key="5">
    <source>
        <dbReference type="Proteomes" id="UP001148838"/>
    </source>
</evidence>
<name>A0ABQ8TWW1_PERAM</name>
<keyword evidence="2" id="KW-0325">Glycoprotein</keyword>
<sequence>MVGLCEGGNEPPGSLKASKVRFPCTGLQSAEIEVLLQLNVSTYNPLHNETSLNFRRNKICLKVNCPKTSLNFTSDTKKAPLLRQLDQEILE</sequence>
<dbReference type="PROSITE" id="PS50814">
    <property type="entry name" value="WIF"/>
    <property type="match status" value="1"/>
</dbReference>
<comment type="caution">
    <text evidence="4">The sequence shown here is derived from an EMBL/GenBank/DDBJ whole genome shotgun (WGS) entry which is preliminary data.</text>
</comment>
<keyword evidence="1" id="KW-0732">Signal</keyword>
<evidence type="ECO:0000256" key="1">
    <source>
        <dbReference type="ARBA" id="ARBA00022729"/>
    </source>
</evidence>
<dbReference type="Proteomes" id="UP001148838">
    <property type="component" value="Unassembled WGS sequence"/>
</dbReference>
<dbReference type="EMBL" id="JAJSOF020000003">
    <property type="protein sequence ID" value="KAJ4450348.1"/>
    <property type="molecule type" value="Genomic_DNA"/>
</dbReference>
<dbReference type="InterPro" id="IPR003306">
    <property type="entry name" value="WIF"/>
</dbReference>
<protein>
    <recommendedName>
        <fullName evidence="3">WIF domain-containing protein</fullName>
    </recommendedName>
</protein>
<dbReference type="Pfam" id="PF02019">
    <property type="entry name" value="WIF"/>
    <property type="match status" value="1"/>
</dbReference>
<keyword evidence="5" id="KW-1185">Reference proteome</keyword>
<dbReference type="Gene3D" id="2.60.40.2170">
    <property type="entry name" value="Wnt, WIF domain"/>
    <property type="match status" value="1"/>
</dbReference>
<dbReference type="InterPro" id="IPR038677">
    <property type="entry name" value="WIF_sf"/>
</dbReference>
<gene>
    <name evidence="4" type="ORF">ANN_01768</name>
</gene>
<organism evidence="4 5">
    <name type="scientific">Periplaneta americana</name>
    <name type="common">American cockroach</name>
    <name type="synonym">Blatta americana</name>
    <dbReference type="NCBI Taxonomy" id="6978"/>
    <lineage>
        <taxon>Eukaryota</taxon>
        <taxon>Metazoa</taxon>
        <taxon>Ecdysozoa</taxon>
        <taxon>Arthropoda</taxon>
        <taxon>Hexapoda</taxon>
        <taxon>Insecta</taxon>
        <taxon>Pterygota</taxon>
        <taxon>Neoptera</taxon>
        <taxon>Polyneoptera</taxon>
        <taxon>Dictyoptera</taxon>
        <taxon>Blattodea</taxon>
        <taxon>Blattoidea</taxon>
        <taxon>Blattidae</taxon>
        <taxon>Blattinae</taxon>
        <taxon>Periplaneta</taxon>
    </lineage>
</organism>
<evidence type="ECO:0000259" key="3">
    <source>
        <dbReference type="PROSITE" id="PS50814"/>
    </source>
</evidence>